<evidence type="ECO:0000313" key="3">
    <source>
        <dbReference type="EMBL" id="OHT01438.1"/>
    </source>
</evidence>
<dbReference type="Proteomes" id="UP000179807">
    <property type="component" value="Unassembled WGS sequence"/>
</dbReference>
<dbReference type="GeneID" id="94842824"/>
<dbReference type="AlphaFoldDB" id="A0A1J4JV81"/>
<gene>
    <name evidence="3" type="ORF">TRFO_31763</name>
</gene>
<reference evidence="3" key="1">
    <citation type="submission" date="2016-10" db="EMBL/GenBank/DDBJ databases">
        <authorList>
            <person name="Benchimol M."/>
            <person name="Almeida L.G."/>
            <person name="Vasconcelos A.T."/>
            <person name="Perreira-Neves A."/>
            <person name="Rosa I.A."/>
            <person name="Tasca T."/>
            <person name="Bogo M.R."/>
            <person name="de Souza W."/>
        </authorList>
    </citation>
    <scope>NUCLEOTIDE SEQUENCE [LARGE SCALE GENOMIC DNA]</scope>
    <source>
        <strain evidence="3">K</strain>
    </source>
</reference>
<keyword evidence="4" id="KW-1185">Reference proteome</keyword>
<organism evidence="3 4">
    <name type="scientific">Tritrichomonas foetus</name>
    <dbReference type="NCBI Taxonomy" id="1144522"/>
    <lineage>
        <taxon>Eukaryota</taxon>
        <taxon>Metamonada</taxon>
        <taxon>Parabasalia</taxon>
        <taxon>Tritrichomonadida</taxon>
        <taxon>Tritrichomonadidae</taxon>
        <taxon>Tritrichomonas</taxon>
    </lineage>
</organism>
<comment type="caution">
    <text evidence="3">The sequence shown here is derived from an EMBL/GenBank/DDBJ whole genome shotgun (WGS) entry which is preliminary data.</text>
</comment>
<dbReference type="VEuPathDB" id="TrichDB:TRFO_31763"/>
<dbReference type="InterPro" id="IPR053822">
    <property type="entry name" value="SDE2-like_dom"/>
</dbReference>
<evidence type="ECO:0000259" key="2">
    <source>
        <dbReference type="Pfam" id="PF22782"/>
    </source>
</evidence>
<evidence type="ECO:0000256" key="1">
    <source>
        <dbReference type="SAM" id="Coils"/>
    </source>
</evidence>
<feature type="domain" description="SDE2-like" evidence="2">
    <location>
        <begin position="54"/>
        <end position="145"/>
    </location>
</feature>
<dbReference type="OrthoDB" id="10563758at2759"/>
<name>A0A1J4JV81_9EUKA</name>
<accession>A0A1J4JV81</accession>
<keyword evidence="1" id="KW-0175">Coiled coil</keyword>
<sequence>MNNFLTFQGKVYVLSEDEASNPCEYVSSKFGLPSNSFFFIGKLPMLHLSLKLRGGKGGFGRAMIQEGERRSKRLPEHKDACRTLSGRRIGHLKAKRRVVELRSKLAQLQKERAEQKEIIRRTNRQRELENIEKKEIEIGDSISKAVHFGLENDTKQQDSKMNAQQNPIAKDSDFALLFEE</sequence>
<dbReference type="RefSeq" id="XP_068354574.1">
    <property type="nucleotide sequence ID" value="XM_068508120.1"/>
</dbReference>
<feature type="coiled-coil region" evidence="1">
    <location>
        <begin position="91"/>
        <end position="125"/>
    </location>
</feature>
<dbReference type="EMBL" id="MLAK01000912">
    <property type="protein sequence ID" value="OHT01438.1"/>
    <property type="molecule type" value="Genomic_DNA"/>
</dbReference>
<dbReference type="Pfam" id="PF22782">
    <property type="entry name" value="SDE2"/>
    <property type="match status" value="1"/>
</dbReference>
<evidence type="ECO:0000313" key="4">
    <source>
        <dbReference type="Proteomes" id="UP000179807"/>
    </source>
</evidence>
<protein>
    <recommendedName>
        <fullName evidence="2">SDE2-like domain-containing protein</fullName>
    </recommendedName>
</protein>
<proteinExistence type="predicted"/>